<evidence type="ECO:0000313" key="2">
    <source>
        <dbReference type="Proteomes" id="UP000503017"/>
    </source>
</evidence>
<evidence type="ECO:0000313" key="1">
    <source>
        <dbReference type="EMBL" id="QKD02640.1"/>
    </source>
</evidence>
<name>A0A6M7WFM7_RHILI</name>
<dbReference type="AlphaFoldDB" id="A0A6M7WFM7"/>
<dbReference type="InterPro" id="IPR058702">
    <property type="entry name" value="MafI2-like"/>
</dbReference>
<dbReference type="Proteomes" id="UP000503017">
    <property type="component" value="Chromosome"/>
</dbReference>
<sequence>MDNIRAKLLLSVQRALLGAVSPRLRAVTCGWEGFEITLRFVFDGEVADPDLEDAGIVATEVAADFPAPWTVDEEIARLDHPDDLRRGALALWAYWRKESAAETENPD</sequence>
<organism evidence="1 2">
    <name type="scientific">Mesorhizobium loti R88b</name>
    <dbReference type="NCBI Taxonomy" id="935548"/>
    <lineage>
        <taxon>Bacteria</taxon>
        <taxon>Pseudomonadati</taxon>
        <taxon>Pseudomonadota</taxon>
        <taxon>Alphaproteobacteria</taxon>
        <taxon>Hyphomicrobiales</taxon>
        <taxon>Phyllobacteriaceae</taxon>
        <taxon>Mesorhizobium</taxon>
    </lineage>
</organism>
<gene>
    <name evidence="1" type="ORF">EB235_14960</name>
</gene>
<protein>
    <submittedName>
        <fullName evidence="1">Uncharacterized protein</fullName>
    </submittedName>
</protein>
<dbReference type="RefSeq" id="WP_027030249.1">
    <property type="nucleotide sequence ID" value="NZ_CP033367.1"/>
</dbReference>
<accession>A0A6M7WFM7</accession>
<reference evidence="1 2" key="1">
    <citation type="submission" date="2018-10" db="EMBL/GenBank/DDBJ databases">
        <authorList>
            <person name="Perry B.J."/>
            <person name="Sullivan J.T."/>
            <person name="Murphy R.J.T."/>
            <person name="Ramsay J.P."/>
            <person name="Ronson C.W."/>
        </authorList>
    </citation>
    <scope>NUCLEOTIDE SEQUENCE [LARGE SCALE GENOMIC DNA]</scope>
    <source>
        <strain evidence="1 2">R88b</strain>
    </source>
</reference>
<dbReference type="EMBL" id="CP033367">
    <property type="protein sequence ID" value="QKD02640.1"/>
    <property type="molecule type" value="Genomic_DNA"/>
</dbReference>
<dbReference type="Pfam" id="PF26541">
    <property type="entry name" value="MafI2"/>
    <property type="match status" value="1"/>
</dbReference>
<proteinExistence type="predicted"/>